<dbReference type="EMBL" id="BLLF01004566">
    <property type="protein sequence ID" value="GFH29863.1"/>
    <property type="molecule type" value="Genomic_DNA"/>
</dbReference>
<evidence type="ECO:0000313" key="2">
    <source>
        <dbReference type="EMBL" id="GFH29863.1"/>
    </source>
</evidence>
<reference evidence="2 3" key="1">
    <citation type="submission" date="2020-02" db="EMBL/GenBank/DDBJ databases">
        <title>Draft genome sequence of Haematococcus lacustris strain NIES-144.</title>
        <authorList>
            <person name="Morimoto D."/>
            <person name="Nakagawa S."/>
            <person name="Yoshida T."/>
            <person name="Sawayama S."/>
        </authorList>
    </citation>
    <scope>NUCLEOTIDE SEQUENCE [LARGE SCALE GENOMIC DNA]</scope>
    <source>
        <strain evidence="2 3">NIES-144</strain>
    </source>
</reference>
<name>A0A6A0AC14_HAELA</name>
<evidence type="ECO:0000313" key="3">
    <source>
        <dbReference type="Proteomes" id="UP000485058"/>
    </source>
</evidence>
<organism evidence="2 3">
    <name type="scientific">Haematococcus lacustris</name>
    <name type="common">Green alga</name>
    <name type="synonym">Haematococcus pluvialis</name>
    <dbReference type="NCBI Taxonomy" id="44745"/>
    <lineage>
        <taxon>Eukaryota</taxon>
        <taxon>Viridiplantae</taxon>
        <taxon>Chlorophyta</taxon>
        <taxon>core chlorophytes</taxon>
        <taxon>Chlorophyceae</taxon>
        <taxon>CS clade</taxon>
        <taxon>Chlamydomonadales</taxon>
        <taxon>Haematococcaceae</taxon>
        <taxon>Haematococcus</taxon>
    </lineage>
</organism>
<protein>
    <submittedName>
        <fullName evidence="2">Uncharacterized protein</fullName>
    </submittedName>
</protein>
<dbReference type="AlphaFoldDB" id="A0A6A0AC14"/>
<comment type="caution">
    <text evidence="2">The sequence shown here is derived from an EMBL/GenBank/DDBJ whole genome shotgun (WGS) entry which is preliminary data.</text>
</comment>
<accession>A0A6A0AC14</accession>
<evidence type="ECO:0000256" key="1">
    <source>
        <dbReference type="SAM" id="MobiDB-lite"/>
    </source>
</evidence>
<keyword evidence="3" id="KW-1185">Reference proteome</keyword>
<sequence>MLGLGVGEAARGWEGVRGPQPSNSAWATGRAHGKNTVVVMVELPSKPREGDRLHGSVHVSIYELAISHAKSSCMAVWLQDSADSCRGRCARATAALTPRLFAEAWCWNKWKWGQNAGENKVKDDEATEPIHQNAAATAQLESPAPAQTIPAQPILAQQEPATAPVPASESAAAPHAVPTLQSTTPASGGSAAGASAPAPTSAPALAPALMALTPAAAAATHSSTPSAAAAVPSNAAAHAVAQGPLAQQILAQRSSVPQDANAGYRKRSQVPSESNQLSHLQLSGLVPRLTIALICRSVDAQS</sequence>
<proteinExistence type="predicted"/>
<gene>
    <name evidence="2" type="ORF">HaLaN_28602</name>
</gene>
<feature type="region of interest" description="Disordered" evidence="1">
    <location>
        <begin position="158"/>
        <end position="201"/>
    </location>
</feature>
<dbReference type="Proteomes" id="UP000485058">
    <property type="component" value="Unassembled WGS sequence"/>
</dbReference>